<accession>A0AAV7TQ82</accession>
<reference evidence="2" key="1">
    <citation type="journal article" date="2022" name="bioRxiv">
        <title>Sequencing and chromosome-scale assembly of the giantPleurodeles waltlgenome.</title>
        <authorList>
            <person name="Brown T."/>
            <person name="Elewa A."/>
            <person name="Iarovenko S."/>
            <person name="Subramanian E."/>
            <person name="Araus A.J."/>
            <person name="Petzold A."/>
            <person name="Susuki M."/>
            <person name="Suzuki K.-i.T."/>
            <person name="Hayashi T."/>
            <person name="Toyoda A."/>
            <person name="Oliveira C."/>
            <person name="Osipova E."/>
            <person name="Leigh N.D."/>
            <person name="Simon A."/>
            <person name="Yun M.H."/>
        </authorList>
    </citation>
    <scope>NUCLEOTIDE SEQUENCE</scope>
    <source>
        <strain evidence="2">20211129_DDA</strain>
        <tissue evidence="2">Liver</tissue>
    </source>
</reference>
<organism evidence="2 3">
    <name type="scientific">Pleurodeles waltl</name>
    <name type="common">Iberian ribbed newt</name>
    <dbReference type="NCBI Taxonomy" id="8319"/>
    <lineage>
        <taxon>Eukaryota</taxon>
        <taxon>Metazoa</taxon>
        <taxon>Chordata</taxon>
        <taxon>Craniata</taxon>
        <taxon>Vertebrata</taxon>
        <taxon>Euteleostomi</taxon>
        <taxon>Amphibia</taxon>
        <taxon>Batrachia</taxon>
        <taxon>Caudata</taxon>
        <taxon>Salamandroidea</taxon>
        <taxon>Salamandridae</taxon>
        <taxon>Pleurodelinae</taxon>
        <taxon>Pleurodeles</taxon>
    </lineage>
</organism>
<sequence>VICSIGKIFFVLLITLDLFDESPLNLTKRYYFLSDLWMESFGVVSQVWAEQKRWSQNAKSPGIFYRLFSGKATTTTAYLNYTKFCRKLDLGPQIVHFGDLVYIH</sequence>
<evidence type="ECO:0000256" key="1">
    <source>
        <dbReference type="SAM" id="SignalP"/>
    </source>
</evidence>
<feature type="non-terminal residue" evidence="2">
    <location>
        <position position="1"/>
    </location>
</feature>
<evidence type="ECO:0000313" key="3">
    <source>
        <dbReference type="Proteomes" id="UP001066276"/>
    </source>
</evidence>
<proteinExistence type="predicted"/>
<feature type="chain" id="PRO_5043552257" evidence="1">
    <location>
        <begin position="22"/>
        <end position="104"/>
    </location>
</feature>
<dbReference type="EMBL" id="JANPWB010000006">
    <property type="protein sequence ID" value="KAJ1178636.1"/>
    <property type="molecule type" value="Genomic_DNA"/>
</dbReference>
<name>A0AAV7TQ82_PLEWA</name>
<dbReference type="Proteomes" id="UP001066276">
    <property type="component" value="Chromosome 3_2"/>
</dbReference>
<protein>
    <submittedName>
        <fullName evidence="2">Uncharacterized protein</fullName>
    </submittedName>
</protein>
<feature type="non-terminal residue" evidence="2">
    <location>
        <position position="104"/>
    </location>
</feature>
<gene>
    <name evidence="2" type="ORF">NDU88_003879</name>
</gene>
<keyword evidence="3" id="KW-1185">Reference proteome</keyword>
<evidence type="ECO:0000313" key="2">
    <source>
        <dbReference type="EMBL" id="KAJ1178636.1"/>
    </source>
</evidence>
<dbReference type="AlphaFoldDB" id="A0AAV7TQ82"/>
<comment type="caution">
    <text evidence="2">The sequence shown here is derived from an EMBL/GenBank/DDBJ whole genome shotgun (WGS) entry which is preliminary data.</text>
</comment>
<keyword evidence="1" id="KW-0732">Signal</keyword>
<feature type="signal peptide" evidence="1">
    <location>
        <begin position="1"/>
        <end position="21"/>
    </location>
</feature>